<dbReference type="InterPro" id="IPR027417">
    <property type="entry name" value="P-loop_NTPase"/>
</dbReference>
<evidence type="ECO:0008006" key="2">
    <source>
        <dbReference type="Google" id="ProtNLM"/>
    </source>
</evidence>
<proteinExistence type="predicted"/>
<accession>A0A6J4SPP0</accession>
<dbReference type="AlphaFoldDB" id="A0A6J4SPP0"/>
<reference evidence="1" key="1">
    <citation type="submission" date="2020-02" db="EMBL/GenBank/DDBJ databases">
        <authorList>
            <person name="Meier V. D."/>
        </authorList>
    </citation>
    <scope>NUCLEOTIDE SEQUENCE</scope>
    <source>
        <strain evidence="1">AVDCRST_MAG39</strain>
    </source>
</reference>
<name>A0A6J4SPP0_9SPHN</name>
<protein>
    <recommendedName>
        <fullName evidence="2">Sulfotransferase domain-containing protein</fullName>
    </recommendedName>
</protein>
<evidence type="ECO:0000313" key="1">
    <source>
        <dbReference type="EMBL" id="CAA9500586.1"/>
    </source>
</evidence>
<dbReference type="SUPFAM" id="SSF52540">
    <property type="entry name" value="P-loop containing nucleoside triphosphate hydrolases"/>
    <property type="match status" value="1"/>
</dbReference>
<gene>
    <name evidence="1" type="ORF">AVDCRST_MAG39-1385</name>
</gene>
<organism evidence="1">
    <name type="scientific">uncultured Sphingomonadaceae bacterium</name>
    <dbReference type="NCBI Taxonomy" id="169976"/>
    <lineage>
        <taxon>Bacteria</taxon>
        <taxon>Pseudomonadati</taxon>
        <taxon>Pseudomonadota</taxon>
        <taxon>Alphaproteobacteria</taxon>
        <taxon>Sphingomonadales</taxon>
        <taxon>Sphingomonadaceae</taxon>
        <taxon>environmental samples</taxon>
    </lineage>
</organism>
<dbReference type="EMBL" id="CADCVW010000054">
    <property type="protein sequence ID" value="CAA9500586.1"/>
    <property type="molecule type" value="Genomic_DNA"/>
</dbReference>
<sequence length="278" mass="31035">MLITSRFVVLNVPKSGSSFVRAALKAVYARRRARAGVGERLRAAAGFGDSDLFLRELMLPNVRLPDRAPDQHGVRAQVPPQYRQLPLVAVARNPWDKLRSEYEYRWWADHPPLPFRALRGGFPRFPDLSFDEFLRLSDLIAERKLGGLNPLGLGNLTVEFVQFFWPDPAAALAGLNDNHVASGAWEHALGDLTLLRQDRLNAELAAFLARHGFGEDEQAMCLAHPRVNETRPGGTRAAWTAWGIEHVRAREGRLFAMLDRLGHRYPPPAVDNGAPATV</sequence>